<dbReference type="RefSeq" id="WP_111930085.1">
    <property type="nucleotide sequence ID" value="NZ_CADFFP010000002.1"/>
</dbReference>
<dbReference type="Proteomes" id="UP000248918">
    <property type="component" value="Unassembled WGS sequence"/>
</dbReference>
<sequence>MSVRQPSAFSPRDAAPLQLPAGRLAMHDLRAHTAIVAVKGALQLQLRDRSLAWLGDAVPVTTIRLQEGECFVIPQSGVVSISAVHAQAAAFVLQPPRLHNNLYDLLRRAPQSLAGLVKTWWRRTA</sequence>
<evidence type="ECO:0000313" key="2">
    <source>
        <dbReference type="Proteomes" id="UP000248918"/>
    </source>
</evidence>
<comment type="caution">
    <text evidence="1">The sequence shown here is derived from an EMBL/GenBank/DDBJ whole genome shotgun (WGS) entry which is preliminary data.</text>
</comment>
<gene>
    <name evidence="1" type="ORF">BX591_103199</name>
</gene>
<evidence type="ECO:0000313" key="1">
    <source>
        <dbReference type="EMBL" id="RAS37345.1"/>
    </source>
</evidence>
<protein>
    <recommendedName>
        <fullName evidence="3">AraC family transcriptional regulator</fullName>
    </recommendedName>
</protein>
<organism evidence="1 2">
    <name type="scientific">Paraburkholderia bryophila</name>
    <dbReference type="NCBI Taxonomy" id="420952"/>
    <lineage>
        <taxon>Bacteria</taxon>
        <taxon>Pseudomonadati</taxon>
        <taxon>Pseudomonadota</taxon>
        <taxon>Betaproteobacteria</taxon>
        <taxon>Burkholderiales</taxon>
        <taxon>Burkholderiaceae</taxon>
        <taxon>Paraburkholderia</taxon>
    </lineage>
</organism>
<reference evidence="1 2" key="1">
    <citation type="submission" date="2018-06" db="EMBL/GenBank/DDBJ databases">
        <title>Genomic Encyclopedia of Type Strains, Phase III (KMG-III): the genomes of soil and plant-associated and newly described type strains.</title>
        <authorList>
            <person name="Whitman W."/>
        </authorList>
    </citation>
    <scope>NUCLEOTIDE SEQUENCE [LARGE SCALE GENOMIC DNA]</scope>
    <source>
        <strain evidence="1 2">LMG 23644</strain>
    </source>
</reference>
<dbReference type="AlphaFoldDB" id="A0A329D3U4"/>
<accession>A0A329D3U4</accession>
<proteinExistence type="predicted"/>
<dbReference type="EMBL" id="QLTK01000003">
    <property type="protein sequence ID" value="RAS37345.1"/>
    <property type="molecule type" value="Genomic_DNA"/>
</dbReference>
<dbReference type="OrthoDB" id="9007689at2"/>
<evidence type="ECO:0008006" key="3">
    <source>
        <dbReference type="Google" id="ProtNLM"/>
    </source>
</evidence>
<name>A0A329D3U4_9BURK</name>